<dbReference type="Proteomes" id="UP001286313">
    <property type="component" value="Unassembled WGS sequence"/>
</dbReference>
<dbReference type="InterPro" id="IPR029045">
    <property type="entry name" value="ClpP/crotonase-like_dom_sf"/>
</dbReference>
<dbReference type="Gene3D" id="1.10.12.10">
    <property type="entry name" value="Lyase 2-enoyl-coa Hydratase, Chain A, domain 2"/>
    <property type="match status" value="1"/>
</dbReference>
<evidence type="ECO:0000256" key="11">
    <source>
        <dbReference type="ARBA" id="ARBA00055786"/>
    </source>
</evidence>
<accession>A0AAE1FLR0</accession>
<dbReference type="InterPro" id="IPR001753">
    <property type="entry name" value="Enoyl-CoA_hydra/iso"/>
</dbReference>
<protein>
    <recommendedName>
        <fullName evidence="12">Delta(3,5)-Delta(2,4)-dienoyl-CoA isomerase, mitochondrial</fullName>
    </recommendedName>
</protein>
<dbReference type="PANTHER" id="PTHR43149">
    <property type="entry name" value="ENOYL-COA HYDRATASE"/>
    <property type="match status" value="1"/>
</dbReference>
<evidence type="ECO:0000313" key="14">
    <source>
        <dbReference type="Proteomes" id="UP001286313"/>
    </source>
</evidence>
<proteinExistence type="inferred from homology"/>
<dbReference type="NCBIfam" id="NF004794">
    <property type="entry name" value="PRK06142.1"/>
    <property type="match status" value="1"/>
</dbReference>
<evidence type="ECO:0000256" key="9">
    <source>
        <dbReference type="ARBA" id="ARBA00051408"/>
    </source>
</evidence>
<dbReference type="AlphaFoldDB" id="A0AAE1FLR0"/>
<comment type="pathway">
    <text evidence="2">Lipid metabolism; fatty acid beta-oxidation.</text>
</comment>
<comment type="subcellular location">
    <subcellularLocation>
        <location evidence="1">Peroxisome</location>
    </subcellularLocation>
</comment>
<comment type="similarity">
    <text evidence="3">Belongs to the enoyl-CoA hydratase/isomerase family.</text>
</comment>
<gene>
    <name evidence="13" type="ORF">Pcinc_018662</name>
</gene>
<keyword evidence="7" id="KW-0576">Peroxisome</keyword>
<keyword evidence="5" id="KW-0007">Acetylation</keyword>
<dbReference type="GO" id="GO:0051750">
    <property type="term" value="F:delta(3,5)-delta(2,4)-dienoyl-CoA isomerase activity"/>
    <property type="evidence" value="ECO:0007669"/>
    <property type="project" value="TreeGrafter"/>
</dbReference>
<comment type="caution">
    <text evidence="13">The sequence shown here is derived from an EMBL/GenBank/DDBJ whole genome shotgun (WGS) entry which is preliminary data.</text>
</comment>
<comment type="function">
    <text evidence="11">Isomerization of 3-trans,5-cis-dienoyl-CoA to 2-trans,4-trans-dienoyl-CoA.</text>
</comment>
<evidence type="ECO:0000256" key="4">
    <source>
        <dbReference type="ARBA" id="ARBA00022832"/>
    </source>
</evidence>
<dbReference type="GO" id="GO:0006631">
    <property type="term" value="P:fatty acid metabolic process"/>
    <property type="evidence" value="ECO:0007669"/>
    <property type="project" value="UniProtKB-KW"/>
</dbReference>
<name>A0AAE1FLR0_PETCI</name>
<dbReference type="FunFam" id="3.90.226.10:FF:000024">
    <property type="entry name" value="Delta3,5-delta2,4-dienoyl-CoA isomerase"/>
    <property type="match status" value="1"/>
</dbReference>
<dbReference type="CDD" id="cd06558">
    <property type="entry name" value="crotonase-like"/>
    <property type="match status" value="1"/>
</dbReference>
<evidence type="ECO:0000256" key="8">
    <source>
        <dbReference type="ARBA" id="ARBA00023235"/>
    </source>
</evidence>
<dbReference type="InterPro" id="IPR014748">
    <property type="entry name" value="Enoyl-CoA_hydra_C"/>
</dbReference>
<evidence type="ECO:0000256" key="10">
    <source>
        <dbReference type="ARBA" id="ARBA00052809"/>
    </source>
</evidence>
<keyword evidence="8" id="KW-0413">Isomerase</keyword>
<evidence type="ECO:0000256" key="5">
    <source>
        <dbReference type="ARBA" id="ARBA00022990"/>
    </source>
</evidence>
<evidence type="ECO:0000256" key="12">
    <source>
        <dbReference type="ARBA" id="ARBA00071021"/>
    </source>
</evidence>
<dbReference type="Gene3D" id="3.90.226.10">
    <property type="entry name" value="2-enoyl-CoA Hydratase, Chain A, domain 1"/>
    <property type="match status" value="1"/>
</dbReference>
<dbReference type="FunFam" id="1.10.12.10:FF:000004">
    <property type="entry name" value="Delta3,5-delta2,4-dienoyl-CoA isomerase"/>
    <property type="match status" value="1"/>
</dbReference>
<reference evidence="13" key="1">
    <citation type="submission" date="2023-10" db="EMBL/GenBank/DDBJ databases">
        <title>Genome assemblies of two species of porcelain crab, Petrolisthes cinctipes and Petrolisthes manimaculis (Anomura: Porcellanidae).</title>
        <authorList>
            <person name="Angst P."/>
        </authorList>
    </citation>
    <scope>NUCLEOTIDE SEQUENCE</scope>
    <source>
        <strain evidence="13">PB745_01</strain>
        <tissue evidence="13">Gill</tissue>
    </source>
</reference>
<dbReference type="Pfam" id="PF00378">
    <property type="entry name" value="ECH_1"/>
    <property type="match status" value="1"/>
</dbReference>
<evidence type="ECO:0000256" key="6">
    <source>
        <dbReference type="ARBA" id="ARBA00023098"/>
    </source>
</evidence>
<evidence type="ECO:0000256" key="7">
    <source>
        <dbReference type="ARBA" id="ARBA00023140"/>
    </source>
</evidence>
<keyword evidence="4" id="KW-0276">Fatty acid metabolism</keyword>
<evidence type="ECO:0000256" key="2">
    <source>
        <dbReference type="ARBA" id="ARBA00005005"/>
    </source>
</evidence>
<dbReference type="InterPro" id="IPR045002">
    <property type="entry name" value="Ech1-like"/>
</dbReference>
<dbReference type="SUPFAM" id="SSF52096">
    <property type="entry name" value="ClpP/crotonase"/>
    <property type="match status" value="1"/>
</dbReference>
<evidence type="ECO:0000256" key="1">
    <source>
        <dbReference type="ARBA" id="ARBA00004275"/>
    </source>
</evidence>
<organism evidence="13 14">
    <name type="scientific">Petrolisthes cinctipes</name>
    <name type="common">Flat porcelain crab</name>
    <dbReference type="NCBI Taxonomy" id="88211"/>
    <lineage>
        <taxon>Eukaryota</taxon>
        <taxon>Metazoa</taxon>
        <taxon>Ecdysozoa</taxon>
        <taxon>Arthropoda</taxon>
        <taxon>Crustacea</taxon>
        <taxon>Multicrustacea</taxon>
        <taxon>Malacostraca</taxon>
        <taxon>Eumalacostraca</taxon>
        <taxon>Eucarida</taxon>
        <taxon>Decapoda</taxon>
        <taxon>Pleocyemata</taxon>
        <taxon>Anomura</taxon>
        <taxon>Galatheoidea</taxon>
        <taxon>Porcellanidae</taxon>
        <taxon>Petrolisthes</taxon>
    </lineage>
</organism>
<keyword evidence="6" id="KW-0443">Lipid metabolism</keyword>
<dbReference type="PANTHER" id="PTHR43149:SF1">
    <property type="entry name" value="DELTA(3,5)-DELTA(2,4)-DIENOYL-COA ISOMERASE, MITOCHONDRIAL"/>
    <property type="match status" value="1"/>
</dbReference>
<sequence length="312" mass="33571">MLASRVLSALSGVRYIRAVPSLAATMSTTTTTHELAPGYSYDTLAISRPSQHVFQVNINRPKNLNAMNKAFWREIREVFEQLGADSECRAVVLAANGRMFTAGIDLGEMADIGGMVMGDDDVARKARGVMPIIAAYQASFTALEKCPKPVVAAVHSACIGGGVDLICAADIRYCSDDAWFQVKEVDVGLAADVGTLQRLPKIVGNESLVRELAFSARKMYSSEALKCGLVSRIFPNYESLVSGAVEIATTIASKSPVAVQTSKAALIHARDHSVQEGLDYIATLNMMMLQSEDLRLAAMAAMSKEKPTFSKL</sequence>
<dbReference type="GO" id="GO:0005777">
    <property type="term" value="C:peroxisome"/>
    <property type="evidence" value="ECO:0007669"/>
    <property type="project" value="UniProtKB-SubCell"/>
</dbReference>
<dbReference type="EMBL" id="JAWQEG010001804">
    <property type="protein sequence ID" value="KAK3876567.1"/>
    <property type="molecule type" value="Genomic_DNA"/>
</dbReference>
<keyword evidence="14" id="KW-1185">Reference proteome</keyword>
<evidence type="ECO:0000313" key="13">
    <source>
        <dbReference type="EMBL" id="KAK3876567.1"/>
    </source>
</evidence>
<evidence type="ECO:0000256" key="3">
    <source>
        <dbReference type="ARBA" id="ARBA00005254"/>
    </source>
</evidence>
<comment type="catalytic activity">
    <reaction evidence="9">
        <text>(3E,5Z)-octadienoyl-CoA = (2E,4E)-octadienoyl-CoA</text>
        <dbReference type="Rhea" id="RHEA:45244"/>
        <dbReference type="ChEBI" id="CHEBI:62243"/>
        <dbReference type="ChEBI" id="CHEBI:85108"/>
    </reaction>
</comment>
<comment type="catalytic activity">
    <reaction evidence="10">
        <text>(3E,5Z,8Z,11Z,14Z)-eicosapentaenoyl-CoA = (2E,4E,8Z,11Z,14Z)-eicosapentaenoyl-CoA</text>
        <dbReference type="Rhea" id="RHEA:45224"/>
        <dbReference type="ChEBI" id="CHEBI:85090"/>
        <dbReference type="ChEBI" id="CHEBI:85091"/>
    </reaction>
</comment>
<dbReference type="GO" id="GO:0005739">
    <property type="term" value="C:mitochondrion"/>
    <property type="evidence" value="ECO:0007669"/>
    <property type="project" value="TreeGrafter"/>
</dbReference>